<feature type="compositionally biased region" description="Polar residues" evidence="1">
    <location>
        <begin position="261"/>
        <end position="283"/>
    </location>
</feature>
<name>A0A6P3XWY8_DINQU</name>
<evidence type="ECO:0000313" key="2">
    <source>
        <dbReference type="Proteomes" id="UP000515204"/>
    </source>
</evidence>
<accession>A0A6P3XWY8</accession>
<dbReference type="GeneID" id="106748512"/>
<dbReference type="AlphaFoldDB" id="A0A6P3XWY8"/>
<proteinExistence type="predicted"/>
<evidence type="ECO:0000256" key="1">
    <source>
        <dbReference type="SAM" id="MobiDB-lite"/>
    </source>
</evidence>
<gene>
    <name evidence="3" type="primary">LOC106748512</name>
</gene>
<organism evidence="2 3">
    <name type="scientific">Dinoponera quadriceps</name>
    <name type="common">South American ant</name>
    <dbReference type="NCBI Taxonomy" id="609295"/>
    <lineage>
        <taxon>Eukaryota</taxon>
        <taxon>Metazoa</taxon>
        <taxon>Ecdysozoa</taxon>
        <taxon>Arthropoda</taxon>
        <taxon>Hexapoda</taxon>
        <taxon>Insecta</taxon>
        <taxon>Pterygota</taxon>
        <taxon>Neoptera</taxon>
        <taxon>Endopterygota</taxon>
        <taxon>Hymenoptera</taxon>
        <taxon>Apocrita</taxon>
        <taxon>Aculeata</taxon>
        <taxon>Formicoidea</taxon>
        <taxon>Formicidae</taxon>
        <taxon>Ponerinae</taxon>
        <taxon>Ponerini</taxon>
        <taxon>Dinoponera</taxon>
    </lineage>
</organism>
<keyword evidence="2" id="KW-1185">Reference proteome</keyword>
<protein>
    <submittedName>
        <fullName evidence="3">Uncharacterized protein LOC106748512</fullName>
    </submittedName>
</protein>
<dbReference type="KEGG" id="dqu:106748512"/>
<reference evidence="3" key="1">
    <citation type="submission" date="2025-08" db="UniProtKB">
        <authorList>
            <consortium name="RefSeq"/>
        </authorList>
    </citation>
    <scope>IDENTIFICATION</scope>
</reference>
<sequence length="404" mass="45219">MVIVNPNISQRQINHELNKFPATVNRILFGNHIYPYHIPLNKELSDNDKVLYSTSCYDETAFESNGIIAIIILISIRTGFRHVDNQHRCCIQNKPIHREYPITQLIESDPSLEMFRELLLGGGSKPLDGNYDNFGEAEAETEERSGLYLPSGTPYHTTRRHTVGPGDTAHQPPTTYPYNHMSGYQTLRPLPIPHCNMDPQVLPHTNLPLNLPLVQHQPPQNFQIKDQHLLKPPPVMGVTGGFGRRASDGGANLHIFHQQHSNNMNNDEDSGWSQPGSREQLQSKPGKEAWVYENRVDKLATELYEAATDGTVYTPGEKRAIHEYIKSQALINCQLGLNEKLQIVRSRVPTTLAEAIAGVMEEEKGIFTKNAGNCMGSLSNTLQLTLNVTKGIETQTPPRLIGVE</sequence>
<dbReference type="Proteomes" id="UP000515204">
    <property type="component" value="Unplaced"/>
</dbReference>
<dbReference type="OrthoDB" id="193931at2759"/>
<feature type="region of interest" description="Disordered" evidence="1">
    <location>
        <begin position="261"/>
        <end position="286"/>
    </location>
</feature>
<dbReference type="RefSeq" id="XP_014482597.1">
    <property type="nucleotide sequence ID" value="XM_014627111.1"/>
</dbReference>
<evidence type="ECO:0000313" key="3">
    <source>
        <dbReference type="RefSeq" id="XP_014482597.1"/>
    </source>
</evidence>